<accession>A0A0C5VW63</accession>
<dbReference type="OrthoDB" id="9803532at2"/>
<evidence type="ECO:0000259" key="1">
    <source>
        <dbReference type="Pfam" id="PF04168"/>
    </source>
</evidence>
<evidence type="ECO:0000313" key="2">
    <source>
        <dbReference type="EMBL" id="AJQ97563.1"/>
    </source>
</evidence>
<sequence>MLSRVAARVYWTARYLERVENTARLLSVFNSLLLDLPSGVNLGWYNLVIINGSEEGFERRYKVRNERNVLRFMIADVNNTSSIVNMIHWVKENLRTSRDVLPSETWELINELNMFVRENITAGINKGSRHEFLDHIVRACQQIVGLMVGVMSRDAGWHFLQLGRNIERADMTTRFLDAGAAMIMNEADSPNRDQIVWNNVLSSASAIQAYLRETGSEVSGSDVVEFLVENSQFPRSLKYCLHRVKSCIDELPRNKQLSVTAGSVLEFSLKTIDYNKLGQELRDYLNDLQVRICELHDEISENWFAV</sequence>
<feature type="domain" description="DUF403" evidence="1">
    <location>
        <begin position="1"/>
        <end position="304"/>
    </location>
</feature>
<dbReference type="AlphaFoldDB" id="A0A0C5VW63"/>
<dbReference type="STRING" id="1445510.YC6258_05535"/>
<gene>
    <name evidence="2" type="ORF">YC6258_05535</name>
</gene>
<name>A0A0C5VW63_9GAMM</name>
<dbReference type="HOGENOM" id="CLU_071567_1_0_6"/>
<dbReference type="Pfam" id="PF04168">
    <property type="entry name" value="Alpha-E"/>
    <property type="match status" value="1"/>
</dbReference>
<organism evidence="2 3">
    <name type="scientific">Gynuella sunshinyii YC6258</name>
    <dbReference type="NCBI Taxonomy" id="1445510"/>
    <lineage>
        <taxon>Bacteria</taxon>
        <taxon>Pseudomonadati</taxon>
        <taxon>Pseudomonadota</taxon>
        <taxon>Gammaproteobacteria</taxon>
        <taxon>Oceanospirillales</taxon>
        <taxon>Saccharospirillaceae</taxon>
        <taxon>Gynuella</taxon>
    </lineage>
</organism>
<dbReference type="PATRIC" id="fig|1445510.3.peg.5499"/>
<dbReference type="EMBL" id="CP007142">
    <property type="protein sequence ID" value="AJQ97563.1"/>
    <property type="molecule type" value="Genomic_DNA"/>
</dbReference>
<dbReference type="Proteomes" id="UP000032266">
    <property type="component" value="Chromosome"/>
</dbReference>
<dbReference type="KEGG" id="gsn:YC6258_05535"/>
<reference evidence="2 3" key="1">
    <citation type="submission" date="2014-01" db="EMBL/GenBank/DDBJ databases">
        <title>Full genme sequencing of cellulolytic bacterium Gynuella sunshinyii YC6258T gen. nov., sp. nov.</title>
        <authorList>
            <person name="Khan H."/>
            <person name="Chung E.J."/>
            <person name="Chung Y.R."/>
        </authorList>
    </citation>
    <scope>NUCLEOTIDE SEQUENCE [LARGE SCALE GENOMIC DNA]</scope>
    <source>
        <strain evidence="2 3">YC6258</strain>
    </source>
</reference>
<evidence type="ECO:0000313" key="3">
    <source>
        <dbReference type="Proteomes" id="UP000032266"/>
    </source>
</evidence>
<dbReference type="RefSeq" id="WP_044619275.1">
    <property type="nucleotide sequence ID" value="NZ_CP007142.1"/>
</dbReference>
<protein>
    <recommendedName>
        <fullName evidence="1">DUF403 domain-containing protein</fullName>
    </recommendedName>
</protein>
<keyword evidence="3" id="KW-1185">Reference proteome</keyword>
<dbReference type="PANTHER" id="PTHR34595:SF7">
    <property type="entry name" value="SLL1039 PROTEIN"/>
    <property type="match status" value="1"/>
</dbReference>
<dbReference type="InterPro" id="IPR007296">
    <property type="entry name" value="DUF403"/>
</dbReference>
<proteinExistence type="predicted"/>
<dbReference type="PANTHER" id="PTHR34595">
    <property type="entry name" value="BLR5612 PROTEIN"/>
    <property type="match status" value="1"/>
</dbReference>
<dbReference type="InterPro" id="IPR051680">
    <property type="entry name" value="ATP-dep_Glu-Cys_Ligase-2"/>
</dbReference>